<dbReference type="NCBIfam" id="TIGR00566">
    <property type="entry name" value="trpG_papA"/>
    <property type="match status" value="1"/>
</dbReference>
<dbReference type="PANTHER" id="PTHR11236">
    <property type="entry name" value="AMINOBENZOATE/ANTHRANILATE SYNTHASE"/>
    <property type="match status" value="1"/>
</dbReference>
<dbReference type="SUPFAM" id="SSF52317">
    <property type="entry name" value="Class I glutamine amidotransferase-like"/>
    <property type="match status" value="1"/>
</dbReference>
<feature type="region of interest" description="Disordered" evidence="5">
    <location>
        <begin position="391"/>
        <end position="410"/>
    </location>
</feature>
<dbReference type="Pfam" id="PF00425">
    <property type="entry name" value="Chorismate_bind"/>
    <property type="match status" value="1"/>
</dbReference>
<protein>
    <recommendedName>
        <fullName evidence="2">aminodeoxychorismate synthase</fullName>
        <ecNumber evidence="2">2.6.1.85</ecNumber>
    </recommendedName>
</protein>
<dbReference type="PRINTS" id="PR00096">
    <property type="entry name" value="GATASE"/>
</dbReference>
<name>A0A1I0T1A6_9NOCA</name>
<feature type="domain" description="Anthranilate synthase component I N-terminal" evidence="8">
    <location>
        <begin position="227"/>
        <end position="360"/>
    </location>
</feature>
<dbReference type="EC" id="2.6.1.85" evidence="2"/>
<dbReference type="InterPro" id="IPR015890">
    <property type="entry name" value="Chorismate_C"/>
</dbReference>
<proteinExistence type="inferred from homology"/>
<evidence type="ECO:0000256" key="5">
    <source>
        <dbReference type="SAM" id="MobiDB-lite"/>
    </source>
</evidence>
<dbReference type="InterPro" id="IPR005802">
    <property type="entry name" value="ADC_synth_comp_1"/>
</dbReference>
<evidence type="ECO:0000313" key="9">
    <source>
        <dbReference type="EMBL" id="SFA45555.1"/>
    </source>
</evidence>
<evidence type="ECO:0000313" key="10">
    <source>
        <dbReference type="Proteomes" id="UP000182054"/>
    </source>
</evidence>
<dbReference type="EMBL" id="FOJN01000003">
    <property type="protein sequence ID" value="SFA45555.1"/>
    <property type="molecule type" value="Genomic_DNA"/>
</dbReference>
<dbReference type="InterPro" id="IPR005801">
    <property type="entry name" value="ADC_synthase"/>
</dbReference>
<comment type="similarity">
    <text evidence="1">In the C-terminal section; belongs to the anthranilate synthase component I family.</text>
</comment>
<dbReference type="InterPro" id="IPR006805">
    <property type="entry name" value="Anth_synth_I_N"/>
</dbReference>
<dbReference type="PROSITE" id="PS51273">
    <property type="entry name" value="GATASE_TYPE_1"/>
    <property type="match status" value="1"/>
</dbReference>
<keyword evidence="3" id="KW-0808">Transferase</keyword>
<dbReference type="Pfam" id="PF00117">
    <property type="entry name" value="GATase"/>
    <property type="match status" value="1"/>
</dbReference>
<evidence type="ECO:0000256" key="3">
    <source>
        <dbReference type="ARBA" id="ARBA00022679"/>
    </source>
</evidence>
<dbReference type="InterPro" id="IPR006221">
    <property type="entry name" value="TrpG/PapA_dom"/>
</dbReference>
<feature type="domain" description="Glutamine amidotransferase" evidence="6">
    <location>
        <begin position="5"/>
        <end position="185"/>
    </location>
</feature>
<dbReference type="AlphaFoldDB" id="A0A1I0T1A6"/>
<dbReference type="CDD" id="cd01743">
    <property type="entry name" value="GATase1_Anthranilate_Synthase"/>
    <property type="match status" value="1"/>
</dbReference>
<dbReference type="GeneID" id="85485131"/>
<evidence type="ECO:0000256" key="2">
    <source>
        <dbReference type="ARBA" id="ARBA00013139"/>
    </source>
</evidence>
<dbReference type="NCBIfam" id="TIGR00553">
    <property type="entry name" value="pabB"/>
    <property type="match status" value="1"/>
</dbReference>
<evidence type="ECO:0000259" key="8">
    <source>
        <dbReference type="Pfam" id="PF04715"/>
    </source>
</evidence>
<dbReference type="Gene3D" id="3.40.50.880">
    <property type="match status" value="1"/>
</dbReference>
<sequence length="693" mass="74590">MTRTLLVDNFDSFTYNLFDLLTAVNGETPAVVRNNVPYESIDLAAYDNIVVSPGPGNPVRPDDFGVCTRLLAETTVPLLGVCLGHQGLAAAHGGRVARAEVPMHGRLSRIRHTGVGLFAGLDQPLPVVRYHSLAVTEVPEELTVTAWTDDGIPMAIEHVSRPRWGVQFHPESIASAGGYRLLSNFRDESVGRSTRSATQSRPVTVRGRSRPTPKFLVEFREVAAAPDPRTVYDAVTGGDTGRFWLDGTAKTDSRFTIIGDCRGPRAEYVTYDLDSTTVHIRRSDGTSQDIVSPFFDYLDTALRQRVVDPDPELPFDFHLGYVGYLGYELKAETGGVAAHSSPDPDAALVFADRAVVLDHDGGRAFALCLSETVGDAGSQRWLDDTAATLESLPAGADGDRNPSPITTRPSETALTLRHSHASYVTLVRECLEQIGAGETYEVCLTNLVSTTDTLDALETFTRLRHLSPVPYASLLEFAGLSVVSLSPERFLRIDGNGDVESKPIKGTRPRGRDTDADAALRHDLRTSEKDRAENLMIVDLVRNDLSRVCEPGSVHVPTLFGVETFATVHQLVSTVRGTLGGASTIECIRASFPGGSMTGAPKIRTMEIIDRLEGGPRGVYSGCIGYLSLDGSADLSIVIRTMVANADGVRLGSGGAITALSDPEDEFEETMVKAAIMQVALSRSPATSPPPAC</sequence>
<dbReference type="Pfam" id="PF04715">
    <property type="entry name" value="Anth_synt_I_N"/>
    <property type="match status" value="1"/>
</dbReference>
<evidence type="ECO:0000256" key="4">
    <source>
        <dbReference type="ARBA" id="ARBA00022962"/>
    </source>
</evidence>
<dbReference type="InterPro" id="IPR017926">
    <property type="entry name" value="GATASE"/>
</dbReference>
<dbReference type="InterPro" id="IPR029062">
    <property type="entry name" value="Class_I_gatase-like"/>
</dbReference>
<keyword evidence="4" id="KW-0315">Glutamine amidotransferase</keyword>
<dbReference type="SUPFAM" id="SSF56322">
    <property type="entry name" value="ADC synthase"/>
    <property type="match status" value="1"/>
</dbReference>
<dbReference type="InterPro" id="IPR019999">
    <property type="entry name" value="Anth_synth_I-like"/>
</dbReference>
<dbReference type="GO" id="GO:0046820">
    <property type="term" value="F:4-amino-4-deoxychorismate synthase activity"/>
    <property type="evidence" value="ECO:0007669"/>
    <property type="project" value="UniProtKB-EC"/>
</dbReference>
<gene>
    <name evidence="9" type="ORF">SAMN05444374_103288</name>
</gene>
<dbReference type="PRINTS" id="PR00099">
    <property type="entry name" value="CPSGATASE"/>
</dbReference>
<evidence type="ECO:0000259" key="6">
    <source>
        <dbReference type="Pfam" id="PF00117"/>
    </source>
</evidence>
<dbReference type="GO" id="GO:0005737">
    <property type="term" value="C:cytoplasm"/>
    <property type="evidence" value="ECO:0007669"/>
    <property type="project" value="TreeGrafter"/>
</dbReference>
<dbReference type="Gene3D" id="3.60.120.10">
    <property type="entry name" value="Anthranilate synthase"/>
    <property type="match status" value="1"/>
</dbReference>
<dbReference type="GO" id="GO:0009396">
    <property type="term" value="P:folic acid-containing compound biosynthetic process"/>
    <property type="evidence" value="ECO:0007669"/>
    <property type="project" value="InterPro"/>
</dbReference>
<dbReference type="PANTHER" id="PTHR11236:SF18">
    <property type="entry name" value="AMINODEOXYCHORISMATE SYNTHASE"/>
    <property type="match status" value="1"/>
</dbReference>
<dbReference type="RefSeq" id="WP_074921957.1">
    <property type="nucleotide sequence ID" value="NZ_FOJN01000003.1"/>
</dbReference>
<dbReference type="PRINTS" id="PR00097">
    <property type="entry name" value="ANTSNTHASEII"/>
</dbReference>
<dbReference type="GO" id="GO:0008153">
    <property type="term" value="P:4-aminobenzoate biosynthetic process"/>
    <property type="evidence" value="ECO:0007669"/>
    <property type="project" value="TreeGrafter"/>
</dbReference>
<reference evidence="9 10" key="1">
    <citation type="submission" date="2016-10" db="EMBL/GenBank/DDBJ databases">
        <authorList>
            <person name="de Groot N.N."/>
        </authorList>
    </citation>
    <scope>NUCLEOTIDE SEQUENCE [LARGE SCALE GENOMIC DNA]</scope>
    <source>
        <strain evidence="9 10">DSM 44908</strain>
    </source>
</reference>
<evidence type="ECO:0000259" key="7">
    <source>
        <dbReference type="Pfam" id="PF00425"/>
    </source>
</evidence>
<feature type="domain" description="Chorismate-utilising enzyme C-terminal" evidence="7">
    <location>
        <begin position="420"/>
        <end position="673"/>
    </location>
</feature>
<organism evidence="9 10">
    <name type="scientific">Rhodococcoides kroppenstedtii</name>
    <dbReference type="NCBI Taxonomy" id="293050"/>
    <lineage>
        <taxon>Bacteria</taxon>
        <taxon>Bacillati</taxon>
        <taxon>Actinomycetota</taxon>
        <taxon>Actinomycetes</taxon>
        <taxon>Mycobacteriales</taxon>
        <taxon>Nocardiaceae</taxon>
        <taxon>Rhodococcoides</taxon>
    </lineage>
</organism>
<evidence type="ECO:0000256" key="1">
    <source>
        <dbReference type="ARBA" id="ARBA00005970"/>
    </source>
</evidence>
<dbReference type="GO" id="GO:0000162">
    <property type="term" value="P:L-tryptophan biosynthetic process"/>
    <property type="evidence" value="ECO:0007669"/>
    <property type="project" value="TreeGrafter"/>
</dbReference>
<dbReference type="Proteomes" id="UP000182054">
    <property type="component" value="Unassembled WGS sequence"/>
</dbReference>
<accession>A0A1I0T1A6</accession>